<evidence type="ECO:0000256" key="1">
    <source>
        <dbReference type="SAM" id="Phobius"/>
    </source>
</evidence>
<evidence type="ECO:0000313" key="3">
    <source>
        <dbReference type="Proteomes" id="UP000189883"/>
    </source>
</evidence>
<protein>
    <submittedName>
        <fullName evidence="2">Uncharacterized protein</fullName>
    </submittedName>
</protein>
<gene>
    <name evidence="2" type="ORF">AB406_1573</name>
</gene>
<dbReference type="AlphaFoldDB" id="A0A1S7DTU0"/>
<dbReference type="RefSeq" id="WP_079207701.1">
    <property type="nucleotide sequence ID" value="NZ_CP011859.1"/>
</dbReference>
<dbReference type="EMBL" id="CP011859">
    <property type="protein sequence ID" value="AQY22517.1"/>
    <property type="molecule type" value="Genomic_DNA"/>
</dbReference>
<name>A0A1S7DTU0_RIEAN</name>
<dbReference type="Proteomes" id="UP000189883">
    <property type="component" value="Chromosome"/>
</dbReference>
<reference evidence="2 3" key="1">
    <citation type="submission" date="2015-06" db="EMBL/GenBank/DDBJ databases">
        <title>R. anatipestifer strain HXb2 is the most virulent strain so far, and the genome sequence would help us uncover the pathogenesis.</title>
        <authorList>
            <person name="Hu Q."/>
            <person name="Qi J."/>
            <person name="Bo H."/>
            <person name="Liu G."/>
            <person name="Tao M."/>
            <person name="Ding Y."/>
            <person name="Xue Y."/>
        </authorList>
    </citation>
    <scope>NUCLEOTIDE SEQUENCE [LARGE SCALE GENOMIC DNA]</scope>
    <source>
        <strain evidence="2 3">HXb2</strain>
    </source>
</reference>
<proteinExistence type="predicted"/>
<feature type="transmembrane region" description="Helical" evidence="1">
    <location>
        <begin position="42"/>
        <end position="59"/>
    </location>
</feature>
<feature type="transmembrane region" description="Helical" evidence="1">
    <location>
        <begin position="123"/>
        <end position="140"/>
    </location>
</feature>
<feature type="transmembrane region" description="Helical" evidence="1">
    <location>
        <begin position="231"/>
        <end position="256"/>
    </location>
</feature>
<keyword evidence="1" id="KW-0472">Membrane</keyword>
<keyword evidence="1" id="KW-0812">Transmembrane</keyword>
<sequence length="261" mass="31001">MELDNIKDLWHREKVLDLPNISLEQQKAVKTPLEKIRANMKMEFWTTFLLMILIVPLYYSQIKNAQQGSLFLLLYIISILIIVYYFVKFYSLYKTISTQNFQTYHNLLNLRYELVLNTELYKSYYISFVPILFSVFLLFLDLNSWNGVMFVVVSLFMTSIIMYVMGKVWLREVYGNYVVEITDLVSELSDESDDFKFNRNSLSHQGKYQIFQKTKHFFGKIFGKYATLANWIFWFFILIAISAIIGFMIAYFSILLGKNQL</sequence>
<evidence type="ECO:0000313" key="2">
    <source>
        <dbReference type="EMBL" id="AQY22517.1"/>
    </source>
</evidence>
<feature type="transmembrane region" description="Helical" evidence="1">
    <location>
        <begin position="71"/>
        <end position="87"/>
    </location>
</feature>
<feature type="transmembrane region" description="Helical" evidence="1">
    <location>
        <begin position="147"/>
        <end position="166"/>
    </location>
</feature>
<accession>A0A1S7DTU0</accession>
<keyword evidence="1" id="KW-1133">Transmembrane helix</keyword>
<organism evidence="2 3">
    <name type="scientific">Riemerella anatipestifer</name>
    <name type="common">Moraxella anatipestifer</name>
    <dbReference type="NCBI Taxonomy" id="34085"/>
    <lineage>
        <taxon>Bacteria</taxon>
        <taxon>Pseudomonadati</taxon>
        <taxon>Bacteroidota</taxon>
        <taxon>Flavobacteriia</taxon>
        <taxon>Flavobacteriales</taxon>
        <taxon>Weeksellaceae</taxon>
        <taxon>Riemerella</taxon>
    </lineage>
</organism>